<dbReference type="PANTHER" id="PTHR45862">
    <property type="entry name" value="PROTEIN SGT1 HOMOLOG"/>
    <property type="match status" value="1"/>
</dbReference>
<dbReference type="Proteomes" id="UP001075354">
    <property type="component" value="Chromosome 14"/>
</dbReference>
<gene>
    <name evidence="3" type="ORF">ONE63_003719</name>
</gene>
<sequence>MNSKVISPYRSDYIHMLLLPPEQLAYFCKTTVQNPDSRGALELNFKRRPSAFGRARLADFPEMAASESVSPTPAPVPKIKDDWYQTETHIVINILVKNLKNDDVNVSIGDQSLSVDLKLPEKNTCLMYNLAHPVVSSQSSHKVLSSKIEIKLKKADGIRWQKLEAEVKAQPTEAVKAQKEKNWDKVVVALSETEDDKPQGEAALNALFQQIYGEGSDDVRRAMNKSFVESGGTVLSTVWKDVKEKTVEVKPPDGVEYRKWND</sequence>
<feature type="domain" description="SGS" evidence="1">
    <location>
        <begin position="171"/>
        <end position="262"/>
    </location>
</feature>
<dbReference type="FunFam" id="2.60.40.790:FF:000012">
    <property type="entry name" value="SGT1 homolog, MIS12 kinetochore complex assembly cochaperone"/>
    <property type="match status" value="1"/>
</dbReference>
<dbReference type="GO" id="GO:0005737">
    <property type="term" value="C:cytoplasm"/>
    <property type="evidence" value="ECO:0007669"/>
    <property type="project" value="UniProtKB-ARBA"/>
</dbReference>
<evidence type="ECO:0000313" key="4">
    <source>
        <dbReference type="Proteomes" id="UP001075354"/>
    </source>
</evidence>
<dbReference type="InterPro" id="IPR008978">
    <property type="entry name" value="HSP20-like_chaperone"/>
</dbReference>
<proteinExistence type="predicted"/>
<evidence type="ECO:0000313" key="3">
    <source>
        <dbReference type="EMBL" id="KAJ1520609.1"/>
    </source>
</evidence>
<name>A0AAV7X7G9_9NEOP</name>
<dbReference type="InterPro" id="IPR007699">
    <property type="entry name" value="SGS_dom"/>
</dbReference>
<dbReference type="EMBL" id="JAPTSV010000014">
    <property type="protein sequence ID" value="KAJ1520609.1"/>
    <property type="molecule type" value="Genomic_DNA"/>
</dbReference>
<dbReference type="Gene3D" id="2.60.40.790">
    <property type="match status" value="1"/>
</dbReference>
<dbReference type="InterPro" id="IPR044563">
    <property type="entry name" value="Sgt1-like"/>
</dbReference>
<evidence type="ECO:0000259" key="1">
    <source>
        <dbReference type="PROSITE" id="PS51048"/>
    </source>
</evidence>
<dbReference type="PROSITE" id="PS51203">
    <property type="entry name" value="CS"/>
    <property type="match status" value="1"/>
</dbReference>
<dbReference type="Pfam" id="PF05002">
    <property type="entry name" value="SGS"/>
    <property type="match status" value="1"/>
</dbReference>
<feature type="domain" description="CS" evidence="2">
    <location>
        <begin position="76"/>
        <end position="164"/>
    </location>
</feature>
<dbReference type="Pfam" id="PF04969">
    <property type="entry name" value="CS"/>
    <property type="match status" value="1"/>
</dbReference>
<comment type="caution">
    <text evidence="3">The sequence shown here is derived from an EMBL/GenBank/DDBJ whole genome shotgun (WGS) entry which is preliminary data.</text>
</comment>
<organism evidence="3 4">
    <name type="scientific">Megalurothrips usitatus</name>
    <name type="common">bean blossom thrips</name>
    <dbReference type="NCBI Taxonomy" id="439358"/>
    <lineage>
        <taxon>Eukaryota</taxon>
        <taxon>Metazoa</taxon>
        <taxon>Ecdysozoa</taxon>
        <taxon>Arthropoda</taxon>
        <taxon>Hexapoda</taxon>
        <taxon>Insecta</taxon>
        <taxon>Pterygota</taxon>
        <taxon>Neoptera</taxon>
        <taxon>Paraneoptera</taxon>
        <taxon>Thysanoptera</taxon>
        <taxon>Terebrantia</taxon>
        <taxon>Thripoidea</taxon>
        <taxon>Thripidae</taxon>
        <taxon>Megalurothrips</taxon>
    </lineage>
</organism>
<dbReference type="InterPro" id="IPR007052">
    <property type="entry name" value="CS_dom"/>
</dbReference>
<dbReference type="PROSITE" id="PS51048">
    <property type="entry name" value="SGS"/>
    <property type="match status" value="1"/>
</dbReference>
<keyword evidence="4" id="KW-1185">Reference proteome</keyword>
<reference evidence="3" key="1">
    <citation type="submission" date="2022-12" db="EMBL/GenBank/DDBJ databases">
        <title>Chromosome-level genome assembly of the bean flower thrips Megalurothrips usitatus.</title>
        <authorList>
            <person name="Ma L."/>
            <person name="Liu Q."/>
            <person name="Li H."/>
            <person name="Cai W."/>
        </authorList>
    </citation>
    <scope>NUCLEOTIDE SEQUENCE</scope>
    <source>
        <strain evidence="3">Cailab_2022a</strain>
    </source>
</reference>
<evidence type="ECO:0008006" key="5">
    <source>
        <dbReference type="Google" id="ProtNLM"/>
    </source>
</evidence>
<dbReference type="GO" id="GO:0051087">
    <property type="term" value="F:protein-folding chaperone binding"/>
    <property type="evidence" value="ECO:0007669"/>
    <property type="project" value="InterPro"/>
</dbReference>
<dbReference type="AlphaFoldDB" id="A0AAV7X7G9"/>
<evidence type="ECO:0000259" key="2">
    <source>
        <dbReference type="PROSITE" id="PS51203"/>
    </source>
</evidence>
<accession>A0AAV7X7G9</accession>
<dbReference type="SUPFAM" id="SSF49764">
    <property type="entry name" value="HSP20-like chaperones"/>
    <property type="match status" value="1"/>
</dbReference>
<protein>
    <recommendedName>
        <fullName evidence="5">Protein SGT1 homolog</fullName>
    </recommendedName>
</protein>